<evidence type="ECO:0000256" key="1">
    <source>
        <dbReference type="SAM" id="MobiDB-lite"/>
    </source>
</evidence>
<evidence type="ECO:0000313" key="3">
    <source>
        <dbReference type="EMBL" id="CAG7833199.1"/>
    </source>
</evidence>
<keyword evidence="2" id="KW-0812">Transmembrane</keyword>
<reference evidence="3" key="1">
    <citation type="submission" date="2021-06" db="EMBL/GenBank/DDBJ databases">
        <authorList>
            <person name="Hodson N. C."/>
            <person name="Mongue J. A."/>
            <person name="Jaron S. K."/>
        </authorList>
    </citation>
    <scope>NUCLEOTIDE SEQUENCE</scope>
</reference>
<evidence type="ECO:0000313" key="4">
    <source>
        <dbReference type="Proteomes" id="UP000708208"/>
    </source>
</evidence>
<feature type="region of interest" description="Disordered" evidence="1">
    <location>
        <begin position="201"/>
        <end position="226"/>
    </location>
</feature>
<protein>
    <submittedName>
        <fullName evidence="3">Uncharacterized protein</fullName>
    </submittedName>
</protein>
<keyword evidence="2" id="KW-1133">Transmembrane helix</keyword>
<keyword evidence="4" id="KW-1185">Reference proteome</keyword>
<keyword evidence="2" id="KW-0472">Membrane</keyword>
<gene>
    <name evidence="3" type="ORF">AFUS01_LOCUS42842</name>
</gene>
<dbReference type="EMBL" id="CAJVCH010569014">
    <property type="protein sequence ID" value="CAG7833199.1"/>
    <property type="molecule type" value="Genomic_DNA"/>
</dbReference>
<dbReference type="AlphaFoldDB" id="A0A8J2LHH3"/>
<organism evidence="3 4">
    <name type="scientific">Allacma fusca</name>
    <dbReference type="NCBI Taxonomy" id="39272"/>
    <lineage>
        <taxon>Eukaryota</taxon>
        <taxon>Metazoa</taxon>
        <taxon>Ecdysozoa</taxon>
        <taxon>Arthropoda</taxon>
        <taxon>Hexapoda</taxon>
        <taxon>Collembola</taxon>
        <taxon>Symphypleona</taxon>
        <taxon>Sminthuridae</taxon>
        <taxon>Allacma</taxon>
    </lineage>
</organism>
<sequence>MDAPVLLPKQVQTNDPRREQENKVEVLFHGPLPPKQTAPGLEVLATTSKLFTIIDRSFLLPFHPSLPRMTQSFKIFNSKADHILTAGEVRQSPCFFMPQWKCADPLFESCFRADRSIQKKAQAESTSLDELTSHAHLHFLDSGKFAGHLFQGLNSTAILDANFSPIFTFKERDSVVEALNGHEPLLEVSEDEDAEDWDLRNHRGKNMPQRPDSLGSGGPSDGGLTMISSRNPRTNYDLVEDLQHVGAVDSNSTLRKLIIGVPTEDCFNCAFPREYTQVDKALILAFVLFKQRNEVWGELTIHVIMFTFMTVLVVLTGVAAMMVWFYRFDKDFNILS</sequence>
<name>A0A8J2LHH3_9HEXA</name>
<accession>A0A8J2LHH3</accession>
<feature type="transmembrane region" description="Helical" evidence="2">
    <location>
        <begin position="299"/>
        <end position="326"/>
    </location>
</feature>
<comment type="caution">
    <text evidence="3">The sequence shown here is derived from an EMBL/GenBank/DDBJ whole genome shotgun (WGS) entry which is preliminary data.</text>
</comment>
<dbReference type="Proteomes" id="UP000708208">
    <property type="component" value="Unassembled WGS sequence"/>
</dbReference>
<proteinExistence type="predicted"/>
<evidence type="ECO:0000256" key="2">
    <source>
        <dbReference type="SAM" id="Phobius"/>
    </source>
</evidence>